<dbReference type="AlphaFoldDB" id="A0A8J5RTA7"/>
<accession>A0A8J5RTA7</accession>
<proteinExistence type="predicted"/>
<feature type="compositionally biased region" description="Basic and acidic residues" evidence="1">
    <location>
        <begin position="1"/>
        <end position="15"/>
    </location>
</feature>
<organism evidence="2 3">
    <name type="scientific">Zizania palustris</name>
    <name type="common">Northern wild rice</name>
    <dbReference type="NCBI Taxonomy" id="103762"/>
    <lineage>
        <taxon>Eukaryota</taxon>
        <taxon>Viridiplantae</taxon>
        <taxon>Streptophyta</taxon>
        <taxon>Embryophyta</taxon>
        <taxon>Tracheophyta</taxon>
        <taxon>Spermatophyta</taxon>
        <taxon>Magnoliopsida</taxon>
        <taxon>Liliopsida</taxon>
        <taxon>Poales</taxon>
        <taxon>Poaceae</taxon>
        <taxon>BOP clade</taxon>
        <taxon>Oryzoideae</taxon>
        <taxon>Oryzeae</taxon>
        <taxon>Zizaniinae</taxon>
        <taxon>Zizania</taxon>
    </lineage>
</organism>
<feature type="region of interest" description="Disordered" evidence="1">
    <location>
        <begin position="1"/>
        <end position="49"/>
    </location>
</feature>
<sequence length="114" mass="13120">MSVVIEKKEEDNNDKHKYKKMKNRDHAHIREEWDSNSKFESESDSDSSKRGIATVAIVNTMPIRHSLFGESSIDDDIITPKCFMVKSKKVSTKALDKNNDSDTSDQLKLFRKIT</sequence>
<evidence type="ECO:0000313" key="3">
    <source>
        <dbReference type="Proteomes" id="UP000729402"/>
    </source>
</evidence>
<reference evidence="2" key="2">
    <citation type="submission" date="2021-02" db="EMBL/GenBank/DDBJ databases">
        <authorList>
            <person name="Kimball J.A."/>
            <person name="Haas M.W."/>
            <person name="Macchietto M."/>
            <person name="Kono T."/>
            <person name="Duquette J."/>
            <person name="Shao M."/>
        </authorList>
    </citation>
    <scope>NUCLEOTIDE SEQUENCE</scope>
    <source>
        <tissue evidence="2">Fresh leaf tissue</tissue>
    </source>
</reference>
<reference evidence="2" key="1">
    <citation type="journal article" date="2021" name="bioRxiv">
        <title>Whole Genome Assembly and Annotation of Northern Wild Rice, Zizania palustris L., Supports a Whole Genome Duplication in the Zizania Genus.</title>
        <authorList>
            <person name="Haas M."/>
            <person name="Kono T."/>
            <person name="Macchietto M."/>
            <person name="Millas R."/>
            <person name="McGilp L."/>
            <person name="Shao M."/>
            <person name="Duquette J."/>
            <person name="Hirsch C.N."/>
            <person name="Kimball J."/>
        </authorList>
    </citation>
    <scope>NUCLEOTIDE SEQUENCE</scope>
    <source>
        <tissue evidence="2">Fresh leaf tissue</tissue>
    </source>
</reference>
<dbReference type="EMBL" id="JAAALK010000287">
    <property type="protein sequence ID" value="KAG8057118.1"/>
    <property type="molecule type" value="Genomic_DNA"/>
</dbReference>
<keyword evidence="3" id="KW-1185">Reference proteome</keyword>
<evidence type="ECO:0000256" key="1">
    <source>
        <dbReference type="SAM" id="MobiDB-lite"/>
    </source>
</evidence>
<evidence type="ECO:0000313" key="2">
    <source>
        <dbReference type="EMBL" id="KAG8057118.1"/>
    </source>
</evidence>
<protein>
    <submittedName>
        <fullName evidence="2">Uncharacterized protein</fullName>
    </submittedName>
</protein>
<comment type="caution">
    <text evidence="2">The sequence shown here is derived from an EMBL/GenBank/DDBJ whole genome shotgun (WGS) entry which is preliminary data.</text>
</comment>
<feature type="compositionally biased region" description="Basic and acidic residues" evidence="1">
    <location>
        <begin position="24"/>
        <end position="49"/>
    </location>
</feature>
<name>A0A8J5RTA7_ZIZPA</name>
<dbReference type="Proteomes" id="UP000729402">
    <property type="component" value="Unassembled WGS sequence"/>
</dbReference>
<gene>
    <name evidence="2" type="ORF">GUJ93_ZPchr0002g24082</name>
</gene>